<evidence type="ECO:0000256" key="1">
    <source>
        <dbReference type="ARBA" id="ARBA00022741"/>
    </source>
</evidence>
<dbReference type="Gene3D" id="1.10.10.10">
    <property type="entry name" value="Winged helix-like DNA-binding domain superfamily/Winged helix DNA-binding domain"/>
    <property type="match status" value="1"/>
</dbReference>
<dbReference type="InterPro" id="IPR036388">
    <property type="entry name" value="WH-like_DNA-bd_sf"/>
</dbReference>
<dbReference type="Pfam" id="PF13191">
    <property type="entry name" value="AAA_16"/>
    <property type="match status" value="1"/>
</dbReference>
<dbReference type="Proteomes" id="UP000264006">
    <property type="component" value="Chromosome"/>
</dbReference>
<dbReference type="SUPFAM" id="SSF46894">
    <property type="entry name" value="C-terminal effector domain of the bipartite response regulators"/>
    <property type="match status" value="1"/>
</dbReference>
<dbReference type="PANTHER" id="PTHR16305">
    <property type="entry name" value="TESTICULAR SOLUBLE ADENYLYL CYCLASE"/>
    <property type="match status" value="1"/>
</dbReference>
<protein>
    <submittedName>
        <fullName evidence="4">Putative regulatory protein</fullName>
    </submittedName>
</protein>
<dbReference type="RefSeq" id="WP_114593232.1">
    <property type="nucleotide sequence ID" value="NZ_CP031165.1"/>
</dbReference>
<accession>A0A346Y3C2</accession>
<dbReference type="GO" id="GO:0005737">
    <property type="term" value="C:cytoplasm"/>
    <property type="evidence" value="ECO:0007669"/>
    <property type="project" value="TreeGrafter"/>
</dbReference>
<dbReference type="EMBL" id="CP031165">
    <property type="protein sequence ID" value="AXV08969.1"/>
    <property type="molecule type" value="Genomic_DNA"/>
</dbReference>
<dbReference type="InterPro" id="IPR041664">
    <property type="entry name" value="AAA_16"/>
</dbReference>
<dbReference type="Pfam" id="PF00196">
    <property type="entry name" value="GerE"/>
    <property type="match status" value="1"/>
</dbReference>
<keyword evidence="5" id="KW-1185">Reference proteome</keyword>
<evidence type="ECO:0000313" key="5">
    <source>
        <dbReference type="Proteomes" id="UP000264006"/>
    </source>
</evidence>
<keyword evidence="1" id="KW-0547">Nucleotide-binding</keyword>
<dbReference type="SMART" id="SM00421">
    <property type="entry name" value="HTH_LUXR"/>
    <property type="match status" value="1"/>
</dbReference>
<sequence length="960" mass="100960">MAARRTAGEATRGRLIGRDVDLASLRSAWTGTADAGGRGVLVSGAPGIGKSALVATFAADVDGSCVLSRCTPPPAPPLRALSEAALGAMTGGAAHTEINEGIFGAGLRTLLGAGDAADSQHNPLVVGEALLRLLSSCPDTPVLWIVEDLHWADAEMIEVLDYVSDHLNQHPVLLLATTRDVAAADGTRVVGRWAGHPDVGLIELGRLSDADAALLVDDALGGAAPASFVEHALRIGEGTPLLLQEYTRESVVSKALHLQDAAWRFDEGRAPSIPRTYRDAVERRVRSLPPLPRRNVQLAALVGREIDAVLLQRMGLDRDEAAAVADDAVRAQLAIVDWSDDGRVRFRHALTRDAVAASMAPSVRKDAATNALSALTEQELGDNELEVAAVLAEAAGETSRARKLLVESARRAVRVGATATALARLDLADALPMEVEGGLAARELRLEALALAGRAPEALELAPQLLADMRQADDQAGIYRVVVARARAAGSLGRWEDAADHLDDVIPDGEVGGAPVDVLSFRAIAAIELGDVAGAEALAQRALEAGADAGVSRCEALEVLGRVARETSYEVAGVHFAAAAKAAEDAGLLLWQARALIEVGLGEATLRGGMSGFTAAYDRAVQCGALGVSAMAAYNLANINGFGFRTGEAAMWAERLISTASTTGAAKLEAMGWAMLGRAHALDGQRAKARLAGDRARMAASDDCEVDGLAAGLCEGLSDLGVGDVESSVPLFARSVERLLEMPVPTATAPWCIAPVVLAVHDHPLTAAAREQLVTPAFLGVPVMQFARFLVDEVIAGRAGDRVALDSARAGFDDLRERHPALADRLSIFLAHLRALVAIAALEDGWGTPLEDLQRAEQVLDEGGFSKLARWAAGVARDAGAPQRRRGKGKADVPEVLQPFGVTAREFDVLCLLGDRLTNREIAEQLVVSPSTVKSHVERLLHKTGRRNRVELAELAELVR</sequence>
<dbReference type="PRINTS" id="PR00038">
    <property type="entry name" value="HTHLUXR"/>
</dbReference>
<evidence type="ECO:0000313" key="4">
    <source>
        <dbReference type="EMBL" id="AXV08969.1"/>
    </source>
</evidence>
<dbReference type="SUPFAM" id="SSF52540">
    <property type="entry name" value="P-loop containing nucleoside triphosphate hydrolases"/>
    <property type="match status" value="1"/>
</dbReference>
<dbReference type="GO" id="GO:0003677">
    <property type="term" value="F:DNA binding"/>
    <property type="evidence" value="ECO:0007669"/>
    <property type="project" value="InterPro"/>
</dbReference>
<dbReference type="KEGG" id="euz:DVS28_a4303"/>
<dbReference type="PROSITE" id="PS50043">
    <property type="entry name" value="HTH_LUXR_2"/>
    <property type="match status" value="1"/>
</dbReference>
<organism evidence="4 5">
    <name type="scientific">Euzebya pacifica</name>
    <dbReference type="NCBI Taxonomy" id="1608957"/>
    <lineage>
        <taxon>Bacteria</taxon>
        <taxon>Bacillati</taxon>
        <taxon>Actinomycetota</taxon>
        <taxon>Nitriliruptoria</taxon>
        <taxon>Euzebyales</taxon>
    </lineage>
</organism>
<dbReference type="OrthoDB" id="5378762at2"/>
<keyword evidence="2" id="KW-0067">ATP-binding</keyword>
<dbReference type="CDD" id="cd06170">
    <property type="entry name" value="LuxR_C_like"/>
    <property type="match status" value="1"/>
</dbReference>
<dbReference type="PANTHER" id="PTHR16305:SF28">
    <property type="entry name" value="GUANYLATE CYCLASE DOMAIN-CONTAINING PROTEIN"/>
    <property type="match status" value="1"/>
</dbReference>
<name>A0A346Y3C2_9ACTN</name>
<gene>
    <name evidence="4" type="ORF">DVS28_a4303</name>
</gene>
<dbReference type="InterPro" id="IPR016032">
    <property type="entry name" value="Sig_transdc_resp-reg_C-effctor"/>
</dbReference>
<proteinExistence type="predicted"/>
<evidence type="ECO:0000256" key="2">
    <source>
        <dbReference type="ARBA" id="ARBA00022840"/>
    </source>
</evidence>
<dbReference type="InterPro" id="IPR027417">
    <property type="entry name" value="P-loop_NTPase"/>
</dbReference>
<dbReference type="GO" id="GO:0004016">
    <property type="term" value="F:adenylate cyclase activity"/>
    <property type="evidence" value="ECO:0007669"/>
    <property type="project" value="TreeGrafter"/>
</dbReference>
<dbReference type="InterPro" id="IPR000792">
    <property type="entry name" value="Tscrpt_reg_LuxR_C"/>
</dbReference>
<dbReference type="GO" id="GO:0005524">
    <property type="term" value="F:ATP binding"/>
    <property type="evidence" value="ECO:0007669"/>
    <property type="project" value="UniProtKB-KW"/>
</dbReference>
<dbReference type="GO" id="GO:0006355">
    <property type="term" value="P:regulation of DNA-templated transcription"/>
    <property type="evidence" value="ECO:0007669"/>
    <property type="project" value="InterPro"/>
</dbReference>
<evidence type="ECO:0000259" key="3">
    <source>
        <dbReference type="PROSITE" id="PS50043"/>
    </source>
</evidence>
<reference evidence="4 5" key="1">
    <citation type="submission" date="2018-09" db="EMBL/GenBank/DDBJ databases">
        <title>Complete genome sequence of Euzebya sp. DY32-46 isolated from seawater of Pacific Ocean.</title>
        <authorList>
            <person name="Xu L."/>
            <person name="Wu Y.-H."/>
            <person name="Xu X.-W."/>
        </authorList>
    </citation>
    <scope>NUCLEOTIDE SEQUENCE [LARGE SCALE GENOMIC DNA]</scope>
    <source>
        <strain evidence="4 5">DY32-46</strain>
    </source>
</reference>
<feature type="domain" description="HTH luxR-type" evidence="3">
    <location>
        <begin position="895"/>
        <end position="960"/>
    </location>
</feature>
<dbReference type="AlphaFoldDB" id="A0A346Y3C2"/>